<sequence>MDVVRFTSHPQPHLQPRLQPRRPRGQGGFTLIEIMVVVVILGILAAMVVPKVLDRPDQARATAAKQDIGGLMQALKLYRLDHGTYPSMNQGLKVLVERPADAKNSNWRSYLERLPNDPWGRPYHYLNPGANGEVDVFSLGADGQPDGDGVNADIGSWQL</sequence>
<evidence type="ECO:0000256" key="6">
    <source>
        <dbReference type="ARBA" id="ARBA00022519"/>
    </source>
</evidence>
<dbReference type="GO" id="GO:0005886">
    <property type="term" value="C:plasma membrane"/>
    <property type="evidence" value="ECO:0007669"/>
    <property type="project" value="UniProtKB-SubCell"/>
</dbReference>
<organism evidence="13 14">
    <name type="scientific">Pseudomonas gessardii</name>
    <dbReference type="NCBI Taxonomy" id="78544"/>
    <lineage>
        <taxon>Bacteria</taxon>
        <taxon>Pseudomonadati</taxon>
        <taxon>Pseudomonadota</taxon>
        <taxon>Gammaproteobacteria</taxon>
        <taxon>Pseudomonadales</taxon>
        <taxon>Pseudomonadaceae</taxon>
        <taxon>Pseudomonas</taxon>
    </lineage>
</organism>
<dbReference type="RefSeq" id="WP_016704695.1">
    <property type="nucleotide sequence ID" value="NZ_JAAQYP010000008.1"/>
</dbReference>
<dbReference type="PRINTS" id="PR00813">
    <property type="entry name" value="BCTERIALGSPG"/>
</dbReference>
<dbReference type="PANTHER" id="PTHR30093:SF44">
    <property type="entry name" value="TYPE II SECRETION SYSTEM CORE PROTEIN G"/>
    <property type="match status" value="1"/>
</dbReference>
<keyword evidence="7 11" id="KW-0812">Transmembrane</keyword>
<comment type="subcellular location">
    <subcellularLocation>
        <location evidence="1">Cell inner membrane</location>
        <topology evidence="1">Single-pass membrane protein</topology>
    </subcellularLocation>
</comment>
<evidence type="ECO:0000256" key="3">
    <source>
        <dbReference type="ARBA" id="ARBA00020042"/>
    </source>
</evidence>
<protein>
    <recommendedName>
        <fullName evidence="3">Type II secretion system core protein G</fullName>
    </recommendedName>
</protein>
<dbReference type="GO" id="GO:0015627">
    <property type="term" value="C:type II protein secretion system complex"/>
    <property type="evidence" value="ECO:0007669"/>
    <property type="project" value="InterPro"/>
</dbReference>
<keyword evidence="5" id="KW-0488">Methylation</keyword>
<dbReference type="InterPro" id="IPR045584">
    <property type="entry name" value="Pilin-like"/>
</dbReference>
<dbReference type="GO" id="GO:0015628">
    <property type="term" value="P:protein secretion by the type II secretion system"/>
    <property type="evidence" value="ECO:0007669"/>
    <property type="project" value="InterPro"/>
</dbReference>
<feature type="region of interest" description="Disordered" evidence="10">
    <location>
        <begin position="1"/>
        <end position="22"/>
    </location>
</feature>
<evidence type="ECO:0000256" key="10">
    <source>
        <dbReference type="SAM" id="MobiDB-lite"/>
    </source>
</evidence>
<dbReference type="Gene3D" id="3.30.700.10">
    <property type="entry name" value="Glycoprotein, Type 4 Pilin"/>
    <property type="match status" value="1"/>
</dbReference>
<dbReference type="EMBL" id="JAAQYP010000008">
    <property type="protein sequence ID" value="NNA94988.1"/>
    <property type="molecule type" value="Genomic_DNA"/>
</dbReference>
<dbReference type="PANTHER" id="PTHR30093">
    <property type="entry name" value="GENERAL SECRETION PATHWAY PROTEIN G"/>
    <property type="match status" value="1"/>
</dbReference>
<dbReference type="GeneID" id="93403473"/>
<keyword evidence="4" id="KW-1003">Cell membrane</keyword>
<dbReference type="Proteomes" id="UP000542111">
    <property type="component" value="Unassembled WGS sequence"/>
</dbReference>
<dbReference type="InterPro" id="IPR013545">
    <property type="entry name" value="T2SS_protein-GspG_C"/>
</dbReference>
<evidence type="ECO:0000259" key="12">
    <source>
        <dbReference type="Pfam" id="PF08334"/>
    </source>
</evidence>
<evidence type="ECO:0000256" key="2">
    <source>
        <dbReference type="ARBA" id="ARBA00009984"/>
    </source>
</evidence>
<evidence type="ECO:0000256" key="4">
    <source>
        <dbReference type="ARBA" id="ARBA00022475"/>
    </source>
</evidence>
<name>A0A7Y1MMS3_9PSED</name>
<evidence type="ECO:0000256" key="1">
    <source>
        <dbReference type="ARBA" id="ARBA00004377"/>
    </source>
</evidence>
<accession>A0A7Y1MMS3</accession>
<evidence type="ECO:0000313" key="13">
    <source>
        <dbReference type="EMBL" id="NNA94988.1"/>
    </source>
</evidence>
<feature type="transmembrane region" description="Helical" evidence="11">
    <location>
        <begin position="27"/>
        <end position="49"/>
    </location>
</feature>
<evidence type="ECO:0000313" key="14">
    <source>
        <dbReference type="Proteomes" id="UP000542111"/>
    </source>
</evidence>
<dbReference type="Pfam" id="PF07963">
    <property type="entry name" value="N_methyl"/>
    <property type="match status" value="1"/>
</dbReference>
<evidence type="ECO:0000256" key="7">
    <source>
        <dbReference type="ARBA" id="ARBA00022692"/>
    </source>
</evidence>
<dbReference type="NCBIfam" id="TIGR01710">
    <property type="entry name" value="typeII_sec_gspG"/>
    <property type="match status" value="1"/>
</dbReference>
<comment type="similarity">
    <text evidence="2">Belongs to the GSP G family.</text>
</comment>
<dbReference type="InterPro" id="IPR012902">
    <property type="entry name" value="N_methyl_site"/>
</dbReference>
<evidence type="ECO:0000256" key="9">
    <source>
        <dbReference type="ARBA" id="ARBA00023136"/>
    </source>
</evidence>
<proteinExistence type="inferred from homology"/>
<feature type="compositionally biased region" description="Low complexity" evidence="10">
    <location>
        <begin position="9"/>
        <end position="18"/>
    </location>
</feature>
<comment type="caution">
    <text evidence="13">The sequence shown here is derived from an EMBL/GenBank/DDBJ whole genome shotgun (WGS) entry which is preliminary data.</text>
</comment>
<keyword evidence="8 11" id="KW-1133">Transmembrane helix</keyword>
<evidence type="ECO:0000256" key="8">
    <source>
        <dbReference type="ARBA" id="ARBA00022989"/>
    </source>
</evidence>
<evidence type="ECO:0000256" key="11">
    <source>
        <dbReference type="SAM" id="Phobius"/>
    </source>
</evidence>
<feature type="domain" description="Type II secretion system protein GspG C-terminal" evidence="12">
    <location>
        <begin position="51"/>
        <end position="157"/>
    </location>
</feature>
<reference evidence="13 14" key="1">
    <citation type="journal article" date="2020" name="Front. Microbiol.">
        <title>Genetic Organization of the aprX-lipA2 Operon Affects the Proteolytic Potential of Pseudomonas Species in Milk.</title>
        <authorList>
            <person name="Maier C."/>
            <person name="Huptas C."/>
            <person name="von Neubeck M."/>
            <person name="Scherer S."/>
            <person name="Wenning M."/>
            <person name="Lucking G."/>
        </authorList>
    </citation>
    <scope>NUCLEOTIDE SEQUENCE [LARGE SCALE GENOMIC DNA]</scope>
    <source>
        <strain evidence="13 14">G4779</strain>
    </source>
</reference>
<keyword evidence="6" id="KW-0997">Cell inner membrane</keyword>
<keyword evidence="9 11" id="KW-0472">Membrane</keyword>
<dbReference type="InterPro" id="IPR010054">
    <property type="entry name" value="Type2_sec_GspG"/>
</dbReference>
<dbReference type="NCBIfam" id="TIGR02532">
    <property type="entry name" value="IV_pilin_GFxxxE"/>
    <property type="match status" value="1"/>
</dbReference>
<dbReference type="AlphaFoldDB" id="A0A7Y1MMS3"/>
<dbReference type="PROSITE" id="PS00409">
    <property type="entry name" value="PROKAR_NTER_METHYL"/>
    <property type="match status" value="1"/>
</dbReference>
<gene>
    <name evidence="13" type="primary">gspG</name>
    <name evidence="13" type="ORF">HBO33_07410</name>
</gene>
<dbReference type="InterPro" id="IPR000983">
    <property type="entry name" value="Bac_GSPG_pilin"/>
</dbReference>
<dbReference type="Pfam" id="PF08334">
    <property type="entry name" value="T2SSG"/>
    <property type="match status" value="1"/>
</dbReference>
<evidence type="ECO:0000256" key="5">
    <source>
        <dbReference type="ARBA" id="ARBA00022481"/>
    </source>
</evidence>
<dbReference type="SUPFAM" id="SSF54523">
    <property type="entry name" value="Pili subunits"/>
    <property type="match status" value="1"/>
</dbReference>